<evidence type="ECO:0000313" key="1">
    <source>
        <dbReference type="EMBL" id="NJB66729.1"/>
    </source>
</evidence>
<dbReference type="GO" id="GO:0016740">
    <property type="term" value="F:transferase activity"/>
    <property type="evidence" value="ECO:0007669"/>
    <property type="project" value="UniProtKB-KW"/>
</dbReference>
<reference evidence="1 2" key="1">
    <citation type="submission" date="2020-03" db="EMBL/GenBank/DDBJ databases">
        <title>Genomic Encyclopedia of Type Strains, Phase IV (KMG-IV): sequencing the most valuable type-strain genomes for metagenomic binning, comparative biology and taxonomic classification.</title>
        <authorList>
            <person name="Goeker M."/>
        </authorList>
    </citation>
    <scope>NUCLEOTIDE SEQUENCE [LARGE SCALE GENOMIC DNA]</scope>
    <source>
        <strain evidence="1 2">DSM 24233</strain>
    </source>
</reference>
<comment type="caution">
    <text evidence="1">The sequence shown here is derived from an EMBL/GenBank/DDBJ whole genome shotgun (WGS) entry which is preliminary data.</text>
</comment>
<dbReference type="SUPFAM" id="SSF53756">
    <property type="entry name" value="UDP-Glycosyltransferase/glycogen phosphorylase"/>
    <property type="match status" value="2"/>
</dbReference>
<dbReference type="Gene3D" id="3.40.50.2000">
    <property type="entry name" value="Glycogen Phosphorylase B"/>
    <property type="match status" value="2"/>
</dbReference>
<dbReference type="PANTHER" id="PTHR46656:SF3">
    <property type="entry name" value="PUTATIVE-RELATED"/>
    <property type="match status" value="1"/>
</dbReference>
<dbReference type="Gene3D" id="1.25.40.10">
    <property type="entry name" value="Tetratricopeptide repeat domain"/>
    <property type="match status" value="1"/>
</dbReference>
<keyword evidence="1" id="KW-0808">Transferase</keyword>
<dbReference type="SUPFAM" id="SSF48452">
    <property type="entry name" value="TPR-like"/>
    <property type="match status" value="1"/>
</dbReference>
<sequence>MSEATPPAFSGYVDGYFREFDMRTPLDRHTAQRLIDLGRLKSGGVYVIHHPPTNLSRDFYQEFRCVNPGMRAYVGYTAFETDGLPPGWAESCNRMDEIWVPSRFNLETFARAGVDRELLHVVPHGFRPRDYRPSMTTPLTVGEAKGFNFLSIFEWTPRKGWDALIRAYVEEFSRDEDVRLIIRSYQGGGVIGDVPPVHVQLAQFLRDIGHDPDEIPRIDFIDAMVPSDLMPSLYKAADCFVLPTRGEGWGIPFTESMLMELPVIATRWSGHLEFMNDSNSYLVDVDGIVPVGEDQVRTNPLYGGQNWAEPSVGHLRELMRHVFEHRDEAAQVGKRARTHILNNFTHVHAAAIILERKRALLSRRVHAVPRQDAPHRVLFRSNVAGLGGAGDASVILARLKEGLEAKGIAVDLAFSPQEDISAYDLVHYFTMDWQWVPEVAAQKVPVVLTPVCGDCGAHVGMAMQTVAAFQAAESEGGKAGLDDALRETAARRCPEGVPWAMRFCFDCMDAVLSFGDGEGRMIRSVVGAPSTVHVARMGGDSADSEGKDTDASLFVRTHGVKDFVLCVTPVGMMHNQLMLLHALRDDDISVVVLTERGLQTFYGDLCMKIRRVGPTFFVENASPEMLESARMAAKVCVMPGWGGSALHSVIEAARCGCNIVVSDGDDARGYFADNAWYCHPDDAQAIRRVVLDAYSAPRDARRAGECVLSGWNEAIDTTIAVYENLLRQWSSMDVETHVRKREARVAEVRSYFLVKNSLRRLTRNDPPRAVQVAREMIRKYPQDAELHELLGSALLQTRNFDEAADALRRTMEVGGVDRLDLHLMLCLSLIGQERFEDAGDALREGLRRVPVTSDTERSIVAEYQDRIARREKLAAQELVGSIPASC</sequence>
<evidence type="ECO:0000313" key="2">
    <source>
        <dbReference type="Proteomes" id="UP000580856"/>
    </source>
</evidence>
<organism evidence="1 2">
    <name type="scientific">Desulfobaculum xiamenense</name>
    <dbReference type="NCBI Taxonomy" id="995050"/>
    <lineage>
        <taxon>Bacteria</taxon>
        <taxon>Pseudomonadati</taxon>
        <taxon>Thermodesulfobacteriota</taxon>
        <taxon>Desulfovibrionia</taxon>
        <taxon>Desulfovibrionales</taxon>
        <taxon>Desulfovibrionaceae</taxon>
        <taxon>Desulfobaculum</taxon>
    </lineage>
</organism>
<gene>
    <name evidence="1" type="ORF">GGQ74_000369</name>
</gene>
<name>A0A846QPV4_9BACT</name>
<protein>
    <submittedName>
        <fullName evidence="1">Glycosyltransferase involved in cell wall biosynthesis</fullName>
    </submittedName>
</protein>
<dbReference type="Pfam" id="PF13692">
    <property type="entry name" value="Glyco_trans_1_4"/>
    <property type="match status" value="1"/>
</dbReference>
<dbReference type="RefSeq" id="WP_167939841.1">
    <property type="nucleotide sequence ID" value="NZ_JAATJA010000001.1"/>
</dbReference>
<dbReference type="AlphaFoldDB" id="A0A846QPV4"/>
<keyword evidence="2" id="KW-1185">Reference proteome</keyword>
<accession>A0A846QPV4</accession>
<dbReference type="Proteomes" id="UP000580856">
    <property type="component" value="Unassembled WGS sequence"/>
</dbReference>
<dbReference type="PANTHER" id="PTHR46656">
    <property type="entry name" value="PUTATIVE-RELATED"/>
    <property type="match status" value="1"/>
</dbReference>
<dbReference type="InterPro" id="IPR011990">
    <property type="entry name" value="TPR-like_helical_dom_sf"/>
</dbReference>
<dbReference type="EMBL" id="JAATJA010000001">
    <property type="protein sequence ID" value="NJB66729.1"/>
    <property type="molecule type" value="Genomic_DNA"/>
</dbReference>
<dbReference type="Pfam" id="PF13432">
    <property type="entry name" value="TPR_16"/>
    <property type="match status" value="1"/>
</dbReference>
<proteinExistence type="predicted"/>